<comment type="similarity">
    <text evidence="2 9">Belongs to the FKBP-type PPIase family. Tig subfamily.</text>
</comment>
<evidence type="ECO:0000313" key="14">
    <source>
        <dbReference type="Proteomes" id="UP000562254"/>
    </source>
</evidence>
<dbReference type="GO" id="GO:0051083">
    <property type="term" value="P:'de novo' cotranslational protein folding"/>
    <property type="evidence" value="ECO:0007669"/>
    <property type="project" value="TreeGrafter"/>
</dbReference>
<name>A0A840XLI1_9PROT</name>
<keyword evidence="9" id="KW-0132">Cell division</keyword>
<evidence type="ECO:0000256" key="2">
    <source>
        <dbReference type="ARBA" id="ARBA00005464"/>
    </source>
</evidence>
<dbReference type="InterPro" id="IPR027304">
    <property type="entry name" value="Trigger_fact/SurA_dom_sf"/>
</dbReference>
<evidence type="ECO:0000256" key="5">
    <source>
        <dbReference type="ARBA" id="ARBA00023110"/>
    </source>
</evidence>
<dbReference type="GO" id="GO:0015031">
    <property type="term" value="P:protein transport"/>
    <property type="evidence" value="ECO:0007669"/>
    <property type="project" value="UniProtKB-UniRule"/>
</dbReference>
<evidence type="ECO:0000259" key="11">
    <source>
        <dbReference type="Pfam" id="PF05697"/>
    </source>
</evidence>
<dbReference type="SUPFAM" id="SSF102735">
    <property type="entry name" value="Trigger factor ribosome-binding domain"/>
    <property type="match status" value="1"/>
</dbReference>
<evidence type="ECO:0000256" key="3">
    <source>
        <dbReference type="ARBA" id="ARBA00013194"/>
    </source>
</evidence>
<dbReference type="PANTHER" id="PTHR30560">
    <property type="entry name" value="TRIGGER FACTOR CHAPERONE AND PEPTIDYL-PROLYL CIS/TRANS ISOMERASE"/>
    <property type="match status" value="1"/>
</dbReference>
<evidence type="ECO:0000259" key="12">
    <source>
        <dbReference type="Pfam" id="PF05698"/>
    </source>
</evidence>
<accession>A0A840XLI1</accession>
<dbReference type="GO" id="GO:0043022">
    <property type="term" value="F:ribosome binding"/>
    <property type="evidence" value="ECO:0007669"/>
    <property type="project" value="TreeGrafter"/>
</dbReference>
<sequence>MDVTEAVEDGLLRSYRVRIPAAQVIALRDRRLAEIAGTVPMPGFRPGEAPWPAVLQRYGASVLSEVIEQQVAEAAARLIAERGLTPAQQPRIAVESFAEDRGLLFRVTFEALPAISLPELPRLSLERLRAEPGEADIAAALAALAAEHGTFEEVAPRPAAPGDTLLCDIVGRLPPDLLPNGPGRGAQAGMPGLPPTTWTLDCSAGLVREILSTGAEDGRPFFDLALRGTAQAGGHLRVFFAPADAVRAGPGEAMSVCVHARAIAGALPAGASLRLGFNERSATGLLRASRAMLAFGTAELCASLRLCDDPALAHARPLLEIAFAAAAPVDLVLRIGPARVFGGAEEPDAPVFPGGTFQRLDVPVGGEAIAPGFTRQLVGITPGETRELDLVYPAEHPAPELAGQRARFAVTALAIRQRRPRPVDDALARSLGHADRAALEAAVLARLRRDCEARARALLRRAVLDALASIARFAVPSGLVEAEFRRIWSRRDAERRAGREAPGEAGRPEAALRAEYRAVAERRVRLRLLLAEIARAEGLTVSEEELARAIRREAARHPGQEDRVLEHFRRTPAAVDALRAPLLEQKVVELMLARAPQSPSASSARPSCCAADAARSRHCPARDAAGGGWPPRVAPSAGLGEERAEVQPLGVHREPARGVARPFGLGAVAVEFHPVAVRVAEIERLRHPVVRGAFQRPAGIEQALQRRGQRRAAGVEERHVEQPGRARRRPGPALALPCVERDVVVVAAGREEHRLIAVALLLLEADHVAPEAERALDIRHLEVDMADAGAGVDRGGGAFGAGVGHGWDLHAG</sequence>
<dbReference type="SUPFAM" id="SSF109998">
    <property type="entry name" value="Triger factor/SurA peptide-binding domain-like"/>
    <property type="match status" value="1"/>
</dbReference>
<keyword evidence="6 9" id="KW-0143">Chaperone</keyword>
<dbReference type="InterPro" id="IPR046357">
    <property type="entry name" value="PPIase_dom_sf"/>
</dbReference>
<feature type="domain" description="Trigger factor ribosome-binding bacterial" evidence="11">
    <location>
        <begin position="1"/>
        <end position="143"/>
    </location>
</feature>
<gene>
    <name evidence="9" type="primary">tig</name>
    <name evidence="13" type="ORF">FHS88_001590</name>
</gene>
<dbReference type="GO" id="GO:0005737">
    <property type="term" value="C:cytoplasm"/>
    <property type="evidence" value="ECO:0007669"/>
    <property type="project" value="UniProtKB-SubCell"/>
</dbReference>
<dbReference type="PANTHER" id="PTHR30560:SF3">
    <property type="entry name" value="TRIGGER FACTOR-LIKE PROTEIN TIG, CHLOROPLASTIC"/>
    <property type="match status" value="1"/>
</dbReference>
<keyword evidence="7 9" id="KW-0413">Isomerase</keyword>
<dbReference type="GO" id="GO:0044183">
    <property type="term" value="F:protein folding chaperone"/>
    <property type="evidence" value="ECO:0007669"/>
    <property type="project" value="TreeGrafter"/>
</dbReference>
<proteinExistence type="inferred from homology"/>
<evidence type="ECO:0000256" key="1">
    <source>
        <dbReference type="ARBA" id="ARBA00000971"/>
    </source>
</evidence>
<dbReference type="Pfam" id="PF05697">
    <property type="entry name" value="Trigger_N"/>
    <property type="match status" value="1"/>
</dbReference>
<dbReference type="GO" id="GO:0051301">
    <property type="term" value="P:cell division"/>
    <property type="evidence" value="ECO:0007669"/>
    <property type="project" value="UniProtKB-KW"/>
</dbReference>
<evidence type="ECO:0000256" key="7">
    <source>
        <dbReference type="ARBA" id="ARBA00023235"/>
    </source>
</evidence>
<dbReference type="Gene3D" id="3.10.50.40">
    <property type="match status" value="1"/>
</dbReference>
<dbReference type="Pfam" id="PF05698">
    <property type="entry name" value="Trigger_C"/>
    <property type="match status" value="1"/>
</dbReference>
<dbReference type="Proteomes" id="UP000562254">
    <property type="component" value="Unassembled WGS sequence"/>
</dbReference>
<evidence type="ECO:0000256" key="8">
    <source>
        <dbReference type="ARBA" id="ARBA00029986"/>
    </source>
</evidence>
<dbReference type="GO" id="GO:0003755">
    <property type="term" value="F:peptidyl-prolyl cis-trans isomerase activity"/>
    <property type="evidence" value="ECO:0007669"/>
    <property type="project" value="UniProtKB-UniRule"/>
</dbReference>
<evidence type="ECO:0000256" key="10">
    <source>
        <dbReference type="SAM" id="MobiDB-lite"/>
    </source>
</evidence>
<organism evidence="13 14">
    <name type="scientific">Neoroseomonas alkaliterrae</name>
    <dbReference type="NCBI Taxonomy" id="1452450"/>
    <lineage>
        <taxon>Bacteria</taxon>
        <taxon>Pseudomonadati</taxon>
        <taxon>Pseudomonadota</taxon>
        <taxon>Alphaproteobacteria</taxon>
        <taxon>Acetobacterales</taxon>
        <taxon>Acetobacteraceae</taxon>
        <taxon>Neoroseomonas</taxon>
    </lineage>
</organism>
<dbReference type="Gene3D" id="3.30.70.1050">
    <property type="entry name" value="Trigger factor ribosome-binding domain"/>
    <property type="match status" value="1"/>
</dbReference>
<comment type="catalytic activity">
    <reaction evidence="1 9">
        <text>[protein]-peptidylproline (omega=180) = [protein]-peptidylproline (omega=0)</text>
        <dbReference type="Rhea" id="RHEA:16237"/>
        <dbReference type="Rhea" id="RHEA-COMP:10747"/>
        <dbReference type="Rhea" id="RHEA-COMP:10748"/>
        <dbReference type="ChEBI" id="CHEBI:83833"/>
        <dbReference type="ChEBI" id="CHEBI:83834"/>
        <dbReference type="EC" id="5.2.1.8"/>
    </reaction>
</comment>
<reference evidence="13 14" key="1">
    <citation type="submission" date="2020-08" db="EMBL/GenBank/DDBJ databases">
        <title>Genomic Encyclopedia of Type Strains, Phase IV (KMG-IV): sequencing the most valuable type-strain genomes for metagenomic binning, comparative biology and taxonomic classification.</title>
        <authorList>
            <person name="Goeker M."/>
        </authorList>
    </citation>
    <scope>NUCLEOTIDE SEQUENCE [LARGE SCALE GENOMIC DNA]</scope>
    <source>
        <strain evidence="13 14">DSM 25895</strain>
    </source>
</reference>
<evidence type="ECO:0000256" key="4">
    <source>
        <dbReference type="ARBA" id="ARBA00016902"/>
    </source>
</evidence>
<dbReference type="InterPro" id="IPR037041">
    <property type="entry name" value="Trigger_fac_C_sf"/>
</dbReference>
<feature type="compositionally biased region" description="Basic and acidic residues" evidence="10">
    <location>
        <begin position="713"/>
        <end position="724"/>
    </location>
</feature>
<comment type="function">
    <text evidence="9">Involved in protein export. Acts as a chaperone by maintaining the newly synthesized protein in an open conformation. Functions as a peptidyl-prolyl cis-trans isomerase.</text>
</comment>
<comment type="subcellular location">
    <subcellularLocation>
        <location evidence="9">Cytoplasm</location>
    </subcellularLocation>
    <text evidence="9">About half TF is bound to the ribosome near the polypeptide exit tunnel while the other half is free in the cytoplasm.</text>
</comment>
<dbReference type="GO" id="GO:0043335">
    <property type="term" value="P:protein unfolding"/>
    <property type="evidence" value="ECO:0007669"/>
    <property type="project" value="TreeGrafter"/>
</dbReference>
<dbReference type="Gene3D" id="1.10.3120.10">
    <property type="entry name" value="Trigger factor, C-terminal domain"/>
    <property type="match status" value="1"/>
</dbReference>
<feature type="domain" description="Trigger factor C-terminal" evidence="12">
    <location>
        <begin position="438"/>
        <end position="592"/>
    </location>
</feature>
<dbReference type="InterPro" id="IPR008880">
    <property type="entry name" value="Trigger_fac_C"/>
</dbReference>
<keyword evidence="14" id="KW-1185">Reference proteome</keyword>
<feature type="region of interest" description="Disordered" evidence="10">
    <location>
        <begin position="705"/>
        <end position="728"/>
    </location>
</feature>
<evidence type="ECO:0000256" key="9">
    <source>
        <dbReference type="HAMAP-Rule" id="MF_00303"/>
    </source>
</evidence>
<dbReference type="HAMAP" id="MF_00303">
    <property type="entry name" value="Trigger_factor_Tig"/>
    <property type="match status" value="1"/>
</dbReference>
<comment type="caution">
    <text evidence="13">The sequence shown here is derived from an EMBL/GenBank/DDBJ whole genome shotgun (WGS) entry which is preliminary data.</text>
</comment>
<keyword evidence="9" id="KW-0131">Cell cycle</keyword>
<evidence type="ECO:0000256" key="6">
    <source>
        <dbReference type="ARBA" id="ARBA00023186"/>
    </source>
</evidence>
<keyword evidence="5 9" id="KW-0697">Rotamase</keyword>
<evidence type="ECO:0000313" key="13">
    <source>
        <dbReference type="EMBL" id="MBB5689465.1"/>
    </source>
</evidence>
<dbReference type="SUPFAM" id="SSF54534">
    <property type="entry name" value="FKBP-like"/>
    <property type="match status" value="1"/>
</dbReference>
<dbReference type="EMBL" id="JACIJE010000003">
    <property type="protein sequence ID" value="MBB5689465.1"/>
    <property type="molecule type" value="Genomic_DNA"/>
</dbReference>
<dbReference type="InterPro" id="IPR036611">
    <property type="entry name" value="Trigger_fac_ribosome-bd_sf"/>
</dbReference>
<keyword evidence="9" id="KW-0963">Cytoplasm</keyword>
<dbReference type="AlphaFoldDB" id="A0A840XLI1"/>
<comment type="domain">
    <text evidence="9">Consists of 3 domains; the N-terminus binds the ribosome, the middle domain has PPIase activity, while the C-terminus has intrinsic chaperone activity on its own.</text>
</comment>
<dbReference type="EC" id="5.2.1.8" evidence="3 9"/>
<protein>
    <recommendedName>
        <fullName evidence="4 9">Trigger factor</fullName>
        <shortName evidence="9">TF</shortName>
        <ecNumber evidence="3 9">5.2.1.8</ecNumber>
    </recommendedName>
    <alternativeName>
        <fullName evidence="8 9">PPIase</fullName>
    </alternativeName>
</protein>
<dbReference type="InterPro" id="IPR008881">
    <property type="entry name" value="Trigger_fac_ribosome-bd_bac"/>
</dbReference>
<dbReference type="InterPro" id="IPR005215">
    <property type="entry name" value="Trig_fac"/>
</dbReference>